<organism evidence="1 2">
    <name type="scientific">Porphyromonas loveana</name>
    <dbReference type="NCBI Taxonomy" id="1884669"/>
    <lineage>
        <taxon>Bacteria</taxon>
        <taxon>Pseudomonadati</taxon>
        <taxon>Bacteroidota</taxon>
        <taxon>Bacteroidia</taxon>
        <taxon>Bacteroidales</taxon>
        <taxon>Porphyromonadaceae</taxon>
        <taxon>Porphyromonas</taxon>
    </lineage>
</organism>
<dbReference type="Gene3D" id="1.10.8.340">
    <property type="entry name" value="PG0816-like"/>
    <property type="match status" value="1"/>
</dbReference>
<evidence type="ECO:0000313" key="2">
    <source>
        <dbReference type="Proteomes" id="UP000245462"/>
    </source>
</evidence>
<reference evidence="1 2" key="1">
    <citation type="submission" date="2018-04" db="EMBL/GenBank/DDBJ databases">
        <title>Genomic Encyclopedia of Type Strains, Phase IV (KMG-IV): sequencing the most valuable type-strain genomes for metagenomic binning, comparative biology and taxonomic classification.</title>
        <authorList>
            <person name="Goeker M."/>
        </authorList>
    </citation>
    <scope>NUCLEOTIDE SEQUENCE [LARGE SCALE GENOMIC DNA]</scope>
    <source>
        <strain evidence="1 2">DSM 28520</strain>
    </source>
</reference>
<dbReference type="InterPro" id="IPR036297">
    <property type="entry name" value="PG0816-like_sf"/>
</dbReference>
<dbReference type="RefSeq" id="WP_116678681.1">
    <property type="nucleotide sequence ID" value="NZ_QEKY01000003.1"/>
</dbReference>
<dbReference type="Proteomes" id="UP000245462">
    <property type="component" value="Unassembled WGS sequence"/>
</dbReference>
<dbReference type="InterPro" id="IPR015082">
    <property type="entry name" value="DUF1896"/>
</dbReference>
<accession>A0A2U1FMP6</accession>
<dbReference type="GeneID" id="94550130"/>
<dbReference type="EMBL" id="QEKY01000003">
    <property type="protein sequence ID" value="PVZ13372.1"/>
    <property type="molecule type" value="Genomic_DNA"/>
</dbReference>
<proteinExistence type="predicted"/>
<sequence>MKSTAKKEFSYFRLKLETYLSDHFPEMMGDTSFITARADEALTAYCDAVAQGFSHLEAESMASEVLFQGLHFSKYDTLVSVLENEFEKELPSPLPERLSPILLRNKAIQDVFSEYDLTDDFGASPEYEKLYTELTGTIVLLIEANNLPMIGGTTKNNDGTMCPK</sequence>
<dbReference type="Gene3D" id="1.10.8.330">
    <property type="entry name" value="PG0816-like"/>
    <property type="match status" value="1"/>
</dbReference>
<dbReference type="OrthoDB" id="1079392at2"/>
<comment type="caution">
    <text evidence="1">The sequence shown here is derived from an EMBL/GenBank/DDBJ whole genome shotgun (WGS) entry which is preliminary data.</text>
</comment>
<evidence type="ECO:0000313" key="1">
    <source>
        <dbReference type="EMBL" id="PVZ13372.1"/>
    </source>
</evidence>
<keyword evidence="2" id="KW-1185">Reference proteome</keyword>
<name>A0A2U1FMP6_9PORP</name>
<protein>
    <submittedName>
        <fullName evidence="1">Uncharacterized protein DUF1896</fullName>
    </submittedName>
</protein>
<dbReference type="Pfam" id="PF08989">
    <property type="entry name" value="DUF1896"/>
    <property type="match status" value="1"/>
</dbReference>
<dbReference type="SUPFAM" id="SSF140753">
    <property type="entry name" value="PG0816-like"/>
    <property type="match status" value="1"/>
</dbReference>
<dbReference type="AlphaFoldDB" id="A0A2U1FMP6"/>
<gene>
    <name evidence="1" type="ORF">C7382_10365</name>
</gene>